<keyword evidence="2" id="KW-1185">Reference proteome</keyword>
<dbReference type="SUPFAM" id="SSF52540">
    <property type="entry name" value="P-loop containing nucleoside triphosphate hydrolases"/>
    <property type="match status" value="1"/>
</dbReference>
<dbReference type="EMBL" id="JABVEC010000082">
    <property type="protein sequence ID" value="MBC6471393.1"/>
    <property type="molecule type" value="Genomic_DNA"/>
</dbReference>
<protein>
    <submittedName>
        <fullName evidence="1">LuxR family transcriptional regulator</fullName>
    </submittedName>
</protein>
<proteinExistence type="predicted"/>
<evidence type="ECO:0000313" key="2">
    <source>
        <dbReference type="Proteomes" id="UP000805614"/>
    </source>
</evidence>
<dbReference type="Gene3D" id="3.40.50.300">
    <property type="entry name" value="P-loop containing nucleotide triphosphate hydrolases"/>
    <property type="match status" value="1"/>
</dbReference>
<comment type="caution">
    <text evidence="1">The sequence shown here is derived from an EMBL/GenBank/DDBJ whole genome shotgun (WGS) entry which is preliminary data.</text>
</comment>
<organism evidence="1 2">
    <name type="scientific">Actinomadura alba</name>
    <dbReference type="NCBI Taxonomy" id="406431"/>
    <lineage>
        <taxon>Bacteria</taxon>
        <taxon>Bacillati</taxon>
        <taxon>Actinomycetota</taxon>
        <taxon>Actinomycetes</taxon>
        <taxon>Streptosporangiales</taxon>
        <taxon>Thermomonosporaceae</taxon>
        <taxon>Actinomadura</taxon>
    </lineage>
</organism>
<evidence type="ECO:0000313" key="1">
    <source>
        <dbReference type="EMBL" id="MBC6471393.1"/>
    </source>
</evidence>
<gene>
    <name evidence="1" type="ORF">HKK74_38835</name>
</gene>
<dbReference type="Proteomes" id="UP000805614">
    <property type="component" value="Unassembled WGS sequence"/>
</dbReference>
<name>A0ABR7M385_9ACTN</name>
<reference evidence="1 2" key="1">
    <citation type="submission" date="2020-06" db="EMBL/GenBank/DDBJ databases">
        <title>Actinomadura xiongansis sp. nov., isolated from soil of Baiyangdian.</title>
        <authorList>
            <person name="Zhang X."/>
        </authorList>
    </citation>
    <scope>NUCLEOTIDE SEQUENCE [LARGE SCALE GENOMIC DNA]</scope>
    <source>
        <strain evidence="1 2">HBUM206468</strain>
    </source>
</reference>
<accession>A0ABR7M385</accession>
<dbReference type="InterPro" id="IPR027417">
    <property type="entry name" value="P-loop_NTPase"/>
</dbReference>
<feature type="non-terminal residue" evidence="1">
    <location>
        <position position="189"/>
    </location>
</feature>
<sequence length="189" mass="19965">MSHARSPMDTFGLVGRRRELAEVRRVLAASRLVTLTGVAGVGKSRLALAAMSGLGGSFPDGLCRVDLTSVRDPALLGHVVAAALGVRERTARPQTDVLVDRLAHRRLLLVLDTCEHLVEACADLTGVLLRALPELRILTASRQLLGVAGEHTVVVPPLPAPGPECAGAAVAAYDSVALFVRRAMEVDRT</sequence>
<dbReference type="PANTHER" id="PTHR47691">
    <property type="entry name" value="REGULATOR-RELATED"/>
    <property type="match status" value="1"/>
</dbReference>
<dbReference type="PANTHER" id="PTHR47691:SF3">
    <property type="entry name" value="HTH-TYPE TRANSCRIPTIONAL REGULATOR RV0890C-RELATED"/>
    <property type="match status" value="1"/>
</dbReference>